<evidence type="ECO:0000313" key="3">
    <source>
        <dbReference type="Proteomes" id="UP000026961"/>
    </source>
</evidence>
<dbReference type="Proteomes" id="UP000026961">
    <property type="component" value="Chromosome 11"/>
</dbReference>
<dbReference type="Gramene" id="OGLUM11G21840.1">
    <property type="protein sequence ID" value="OGLUM11G21840.1"/>
    <property type="gene ID" value="OGLUM11G21840"/>
</dbReference>
<accession>A0A0E0BM35</accession>
<feature type="region of interest" description="Disordered" evidence="1">
    <location>
        <begin position="24"/>
        <end position="57"/>
    </location>
</feature>
<organism evidence="2">
    <name type="scientific">Oryza glumipatula</name>
    <dbReference type="NCBI Taxonomy" id="40148"/>
    <lineage>
        <taxon>Eukaryota</taxon>
        <taxon>Viridiplantae</taxon>
        <taxon>Streptophyta</taxon>
        <taxon>Embryophyta</taxon>
        <taxon>Tracheophyta</taxon>
        <taxon>Spermatophyta</taxon>
        <taxon>Magnoliopsida</taxon>
        <taxon>Liliopsida</taxon>
        <taxon>Poales</taxon>
        <taxon>Poaceae</taxon>
        <taxon>BOP clade</taxon>
        <taxon>Oryzoideae</taxon>
        <taxon>Oryzeae</taxon>
        <taxon>Oryzinae</taxon>
        <taxon>Oryza</taxon>
    </lineage>
</organism>
<dbReference type="HOGENOM" id="CLU_1157951_0_0_1"/>
<dbReference type="EnsemblPlants" id="OGLUM11G21840.1">
    <property type="protein sequence ID" value="OGLUM11G21840.1"/>
    <property type="gene ID" value="OGLUM11G21840"/>
</dbReference>
<keyword evidence="3" id="KW-1185">Reference proteome</keyword>
<sequence>MPPSPGFSFGQNWRGGQWVVERRRPRPALRGGGSMKSADGGASGIRRKPNPVVHRAGSGYVFGRRNLLGALSRLSCEDNKPLSRHNQKNRSVFIHNGQVILPVTDQRSTNQSTSIAHPAMRRERGRKTTGPVPRLCSRFSGAGDVGLGGDLPRRSARSLAVVASTAINQELANRNVGSLSGHLALQKTPAYSIAIPIDPVHLSSHAKQVLQDVAGDPTLPSTKSVRCAACSHGEAVFFQT</sequence>
<protein>
    <submittedName>
        <fullName evidence="2">Uncharacterized protein</fullName>
    </submittedName>
</protein>
<reference evidence="2" key="2">
    <citation type="submission" date="2018-05" db="EMBL/GenBank/DDBJ databases">
        <title>OgluRS3 (Oryza glumaepatula Reference Sequence Version 3).</title>
        <authorList>
            <person name="Zhang J."/>
            <person name="Kudrna D."/>
            <person name="Lee S."/>
            <person name="Talag J."/>
            <person name="Welchert J."/>
            <person name="Wing R.A."/>
        </authorList>
    </citation>
    <scope>NUCLEOTIDE SEQUENCE [LARGE SCALE GENOMIC DNA]</scope>
</reference>
<dbReference type="Gene3D" id="2.20.25.10">
    <property type="match status" value="1"/>
</dbReference>
<dbReference type="STRING" id="40148.A0A0E0BM35"/>
<proteinExistence type="predicted"/>
<name>A0A0E0BM35_9ORYZ</name>
<feature type="region of interest" description="Disordered" evidence="1">
    <location>
        <begin position="106"/>
        <end position="135"/>
    </location>
</feature>
<evidence type="ECO:0000256" key="1">
    <source>
        <dbReference type="SAM" id="MobiDB-lite"/>
    </source>
</evidence>
<reference evidence="2" key="1">
    <citation type="submission" date="2015-04" db="UniProtKB">
        <authorList>
            <consortium name="EnsemblPlants"/>
        </authorList>
    </citation>
    <scope>IDENTIFICATION</scope>
</reference>
<dbReference type="AlphaFoldDB" id="A0A0E0BM35"/>
<feature type="compositionally biased region" description="Polar residues" evidence="1">
    <location>
        <begin position="106"/>
        <end position="115"/>
    </location>
</feature>
<evidence type="ECO:0000313" key="2">
    <source>
        <dbReference type="EnsemblPlants" id="OGLUM11G21840.1"/>
    </source>
</evidence>